<name>A0ACC0J6E9_9ERIC</name>
<dbReference type="EMBL" id="CM045758">
    <property type="protein sequence ID" value="KAI8032046.1"/>
    <property type="molecule type" value="Genomic_DNA"/>
</dbReference>
<organism evidence="1 2">
    <name type="scientific">Camellia lanceoleosa</name>
    <dbReference type="NCBI Taxonomy" id="1840588"/>
    <lineage>
        <taxon>Eukaryota</taxon>
        <taxon>Viridiplantae</taxon>
        <taxon>Streptophyta</taxon>
        <taxon>Embryophyta</taxon>
        <taxon>Tracheophyta</taxon>
        <taxon>Spermatophyta</taxon>
        <taxon>Magnoliopsida</taxon>
        <taxon>eudicotyledons</taxon>
        <taxon>Gunneridae</taxon>
        <taxon>Pentapetalae</taxon>
        <taxon>asterids</taxon>
        <taxon>Ericales</taxon>
        <taxon>Theaceae</taxon>
        <taxon>Camellia</taxon>
    </lineage>
</organism>
<keyword evidence="2" id="KW-1185">Reference proteome</keyword>
<protein>
    <submittedName>
        <fullName evidence="1">E3 ubiquitin-protein ligase RHA2B</fullName>
    </submittedName>
</protein>
<dbReference type="Proteomes" id="UP001060215">
    <property type="component" value="Chromosome 1"/>
</dbReference>
<reference evidence="1 2" key="1">
    <citation type="journal article" date="2022" name="Plant J.">
        <title>Chromosome-level genome of Camellia lanceoleosa provides a valuable resource for understanding genome evolution and self-incompatibility.</title>
        <authorList>
            <person name="Gong W."/>
            <person name="Xiao S."/>
            <person name="Wang L."/>
            <person name="Liao Z."/>
            <person name="Chang Y."/>
            <person name="Mo W."/>
            <person name="Hu G."/>
            <person name="Li W."/>
            <person name="Zhao G."/>
            <person name="Zhu H."/>
            <person name="Hu X."/>
            <person name="Ji K."/>
            <person name="Xiang X."/>
            <person name="Song Q."/>
            <person name="Yuan D."/>
            <person name="Jin S."/>
            <person name="Zhang L."/>
        </authorList>
    </citation>
    <scope>NUCLEOTIDE SEQUENCE [LARGE SCALE GENOMIC DNA]</scope>
    <source>
        <strain evidence="1">SQ_2022a</strain>
    </source>
</reference>
<accession>A0ACC0J6E9</accession>
<proteinExistence type="predicted"/>
<gene>
    <name evidence="1" type="ORF">LOK49_LG01G01809</name>
</gene>
<evidence type="ECO:0000313" key="1">
    <source>
        <dbReference type="EMBL" id="KAI8032046.1"/>
    </source>
</evidence>
<comment type="caution">
    <text evidence="1">The sequence shown here is derived from an EMBL/GenBank/DDBJ whole genome shotgun (WGS) entry which is preliminary data.</text>
</comment>
<sequence length="159" mass="18038">MLAMAIPVLFSWIPLFKRKYDLSIEEEEEEEDTDESRPSPALVQLPVHFIIGSIKDQLPIMKYGSLIEEGGSGSPSCAVCLSSLSASDEIRKLCNCSHIFHRDCLDGWVDQGQLICPLCRSNLLPDQIHGKLKSNCQDDPWRRERMIYLFGEDFVFSNS</sequence>
<evidence type="ECO:0000313" key="2">
    <source>
        <dbReference type="Proteomes" id="UP001060215"/>
    </source>
</evidence>